<feature type="region of interest" description="Disordered" evidence="1">
    <location>
        <begin position="30"/>
        <end position="53"/>
    </location>
</feature>
<accession>F2D824</accession>
<dbReference type="AlphaFoldDB" id="F2D824"/>
<sequence length="113" mass="12096">MPRRVYCSMNLSSPRSSVSASWCPLGGWRDAGRGSPTPHHQGRRSSSVAASSACNHRVGRRGIHVGYSSRVQHVRCTRSGAPVYSVVEKMSSGGVHCKLQSIQSSNGVTLNAM</sequence>
<dbReference type="RefSeq" id="XP_044970050.1">
    <property type="nucleotide sequence ID" value="XM_045114115.1"/>
</dbReference>
<organism evidence="2">
    <name type="scientific">Hordeum vulgare subsp. vulgare</name>
    <name type="common">Domesticated barley</name>
    <dbReference type="NCBI Taxonomy" id="112509"/>
    <lineage>
        <taxon>Eukaryota</taxon>
        <taxon>Viridiplantae</taxon>
        <taxon>Streptophyta</taxon>
        <taxon>Embryophyta</taxon>
        <taxon>Tracheophyta</taxon>
        <taxon>Spermatophyta</taxon>
        <taxon>Magnoliopsida</taxon>
        <taxon>Liliopsida</taxon>
        <taxon>Poales</taxon>
        <taxon>Poaceae</taxon>
        <taxon>BOP clade</taxon>
        <taxon>Pooideae</taxon>
        <taxon>Triticodae</taxon>
        <taxon>Triticeae</taxon>
        <taxon>Hordeinae</taxon>
        <taxon>Hordeum</taxon>
    </lineage>
</organism>
<protein>
    <submittedName>
        <fullName evidence="2">Predicted protein</fullName>
    </submittedName>
</protein>
<reference evidence="2" key="1">
    <citation type="journal article" date="2011" name="Plant Physiol.">
        <title>Comprehensive sequence analysis of 24,783 barley full-length cDNAs derived from 12 clone libraries.</title>
        <authorList>
            <person name="Matsumoto T."/>
            <person name="Tanaka T."/>
            <person name="Sakai H."/>
            <person name="Amano N."/>
            <person name="Kanamori H."/>
            <person name="Kurita K."/>
            <person name="Kikuta A."/>
            <person name="Kamiya K."/>
            <person name="Yamamoto M."/>
            <person name="Ikawa H."/>
            <person name="Fujii N."/>
            <person name="Hori K."/>
            <person name="Itoh T."/>
            <person name="Sato K."/>
        </authorList>
    </citation>
    <scope>NUCLEOTIDE SEQUENCE</scope>
    <source>
        <tissue evidence="2">Shoot</tissue>
    </source>
</reference>
<evidence type="ECO:0000256" key="1">
    <source>
        <dbReference type="SAM" id="MobiDB-lite"/>
    </source>
</evidence>
<evidence type="ECO:0000313" key="2">
    <source>
        <dbReference type="EMBL" id="BAJ91245.1"/>
    </source>
</evidence>
<proteinExistence type="evidence at transcript level"/>
<dbReference type="GeneID" id="123430236"/>
<dbReference type="KEGG" id="hvg:123430236"/>
<name>F2D824_HORVV</name>
<dbReference type="EMBL" id="AK360036">
    <property type="protein sequence ID" value="BAJ91245.1"/>
    <property type="molecule type" value="mRNA"/>
</dbReference>